<feature type="domain" description="Response regulatory" evidence="10">
    <location>
        <begin position="343"/>
        <end position="460"/>
    </location>
</feature>
<reference evidence="12" key="1">
    <citation type="submission" date="2019-06" db="EMBL/GenBank/DDBJ databases">
        <title>The complete genome of Emcibacter congregatus ZYLT.</title>
        <authorList>
            <person name="Zhao Z."/>
        </authorList>
    </citation>
    <scope>NUCLEOTIDE SEQUENCE [LARGE SCALE GENOMIC DNA]</scope>
    <source>
        <strain evidence="12">MCCC 1A06723</strain>
    </source>
</reference>
<dbReference type="InterPro" id="IPR036890">
    <property type="entry name" value="HATPase_C_sf"/>
</dbReference>
<dbReference type="PROSITE" id="PS50110">
    <property type="entry name" value="RESPONSE_REGULATORY"/>
    <property type="match status" value="1"/>
</dbReference>
<dbReference type="CDD" id="cd00082">
    <property type="entry name" value="HisKA"/>
    <property type="match status" value="1"/>
</dbReference>
<dbReference type="InterPro" id="IPR004358">
    <property type="entry name" value="Sig_transdc_His_kin-like_C"/>
</dbReference>
<dbReference type="PANTHER" id="PTHR43711">
    <property type="entry name" value="TWO-COMPONENT HISTIDINE KINASE"/>
    <property type="match status" value="1"/>
</dbReference>
<evidence type="ECO:0000256" key="7">
    <source>
        <dbReference type="PROSITE-ProRule" id="PRU00169"/>
    </source>
</evidence>
<evidence type="ECO:0000256" key="4">
    <source>
        <dbReference type="ARBA" id="ARBA00022679"/>
    </source>
</evidence>
<dbReference type="PROSITE" id="PS50109">
    <property type="entry name" value="HIS_KIN"/>
    <property type="match status" value="1"/>
</dbReference>
<evidence type="ECO:0000256" key="5">
    <source>
        <dbReference type="ARBA" id="ARBA00022777"/>
    </source>
</evidence>
<evidence type="ECO:0000259" key="10">
    <source>
        <dbReference type="PROSITE" id="PS50110"/>
    </source>
</evidence>
<dbReference type="AlphaFoldDB" id="A0A501PGX5"/>
<evidence type="ECO:0000256" key="6">
    <source>
        <dbReference type="ARBA" id="ARBA00023012"/>
    </source>
</evidence>
<comment type="catalytic activity">
    <reaction evidence="1">
        <text>ATP + protein L-histidine = ADP + protein N-phospho-L-histidine.</text>
        <dbReference type="EC" id="2.7.13.3"/>
    </reaction>
</comment>
<protein>
    <recommendedName>
        <fullName evidence="2">histidine kinase</fullName>
        <ecNumber evidence="2">2.7.13.3</ecNumber>
    </recommendedName>
</protein>
<dbReference type="PRINTS" id="PR00344">
    <property type="entry name" value="BCTRLSENSOR"/>
</dbReference>
<dbReference type="InterPro" id="IPR050736">
    <property type="entry name" value="Sensor_HK_Regulatory"/>
</dbReference>
<dbReference type="Gene3D" id="1.10.287.130">
    <property type="match status" value="1"/>
</dbReference>
<keyword evidence="8" id="KW-0175">Coiled coil</keyword>
<keyword evidence="4" id="KW-0808">Transferase</keyword>
<dbReference type="InterPro" id="IPR003661">
    <property type="entry name" value="HisK_dim/P_dom"/>
</dbReference>
<feature type="modified residue" description="4-aspartylphosphate" evidence="7">
    <location>
        <position position="394"/>
    </location>
</feature>
<dbReference type="InterPro" id="IPR036097">
    <property type="entry name" value="HisK_dim/P_sf"/>
</dbReference>
<keyword evidence="6" id="KW-0902">Two-component regulatory system</keyword>
<comment type="caution">
    <text evidence="11">The sequence shown here is derived from an EMBL/GenBank/DDBJ whole genome shotgun (WGS) entry which is preliminary data.</text>
</comment>
<dbReference type="Proteomes" id="UP000319148">
    <property type="component" value="Unassembled WGS sequence"/>
</dbReference>
<keyword evidence="12" id="KW-1185">Reference proteome</keyword>
<dbReference type="SMART" id="SM00387">
    <property type="entry name" value="HATPase_c"/>
    <property type="match status" value="1"/>
</dbReference>
<dbReference type="EMBL" id="VFIY01000015">
    <property type="protein sequence ID" value="TPD59116.1"/>
    <property type="molecule type" value="Genomic_DNA"/>
</dbReference>
<dbReference type="PANTHER" id="PTHR43711:SF31">
    <property type="entry name" value="HISTIDINE KINASE"/>
    <property type="match status" value="1"/>
</dbReference>
<dbReference type="Gene3D" id="3.40.50.2300">
    <property type="match status" value="1"/>
</dbReference>
<gene>
    <name evidence="11" type="ORF">FIV46_12860</name>
</gene>
<dbReference type="EC" id="2.7.13.3" evidence="2"/>
<feature type="coiled-coil region" evidence="8">
    <location>
        <begin position="65"/>
        <end position="99"/>
    </location>
</feature>
<dbReference type="Pfam" id="PF02518">
    <property type="entry name" value="HATPase_c"/>
    <property type="match status" value="1"/>
</dbReference>
<evidence type="ECO:0000313" key="11">
    <source>
        <dbReference type="EMBL" id="TPD59116.1"/>
    </source>
</evidence>
<dbReference type="InterPro" id="IPR003594">
    <property type="entry name" value="HATPase_dom"/>
</dbReference>
<dbReference type="CDD" id="cd00156">
    <property type="entry name" value="REC"/>
    <property type="match status" value="1"/>
</dbReference>
<evidence type="ECO:0000259" key="9">
    <source>
        <dbReference type="PROSITE" id="PS50109"/>
    </source>
</evidence>
<dbReference type="Gene3D" id="3.30.565.10">
    <property type="entry name" value="Histidine kinase-like ATPase, C-terminal domain"/>
    <property type="match status" value="1"/>
</dbReference>
<evidence type="ECO:0000256" key="2">
    <source>
        <dbReference type="ARBA" id="ARBA00012438"/>
    </source>
</evidence>
<evidence type="ECO:0000256" key="3">
    <source>
        <dbReference type="ARBA" id="ARBA00022553"/>
    </source>
</evidence>
<keyword evidence="3 7" id="KW-0597">Phosphoprotein</keyword>
<dbReference type="SUPFAM" id="SSF52172">
    <property type="entry name" value="CheY-like"/>
    <property type="match status" value="1"/>
</dbReference>
<evidence type="ECO:0000256" key="1">
    <source>
        <dbReference type="ARBA" id="ARBA00000085"/>
    </source>
</evidence>
<dbReference type="SUPFAM" id="SSF55874">
    <property type="entry name" value="ATPase domain of HSP90 chaperone/DNA topoisomerase II/histidine kinase"/>
    <property type="match status" value="1"/>
</dbReference>
<dbReference type="Pfam" id="PF00512">
    <property type="entry name" value="HisKA"/>
    <property type="match status" value="1"/>
</dbReference>
<dbReference type="SMART" id="SM00448">
    <property type="entry name" value="REC"/>
    <property type="match status" value="1"/>
</dbReference>
<name>A0A501PGX5_9PROT</name>
<organism evidence="11 12">
    <name type="scientific">Emcibacter nanhaiensis</name>
    <dbReference type="NCBI Taxonomy" id="1505037"/>
    <lineage>
        <taxon>Bacteria</taxon>
        <taxon>Pseudomonadati</taxon>
        <taxon>Pseudomonadota</taxon>
        <taxon>Alphaproteobacteria</taxon>
        <taxon>Emcibacterales</taxon>
        <taxon>Emcibacteraceae</taxon>
        <taxon>Emcibacter</taxon>
    </lineage>
</organism>
<dbReference type="SUPFAM" id="SSF47384">
    <property type="entry name" value="Homodimeric domain of signal transducing histidine kinase"/>
    <property type="match status" value="1"/>
</dbReference>
<dbReference type="SMART" id="SM00388">
    <property type="entry name" value="HisKA"/>
    <property type="match status" value="1"/>
</dbReference>
<evidence type="ECO:0000256" key="8">
    <source>
        <dbReference type="SAM" id="Coils"/>
    </source>
</evidence>
<feature type="domain" description="Histidine kinase" evidence="9">
    <location>
        <begin position="106"/>
        <end position="318"/>
    </location>
</feature>
<accession>A0A501PGX5</accession>
<dbReference type="InterPro" id="IPR011006">
    <property type="entry name" value="CheY-like_superfamily"/>
</dbReference>
<dbReference type="FunFam" id="3.30.565.10:FF:000049">
    <property type="entry name" value="Two-component sensor histidine kinase"/>
    <property type="match status" value="1"/>
</dbReference>
<dbReference type="RefSeq" id="WP_139941335.1">
    <property type="nucleotide sequence ID" value="NZ_JBHSYP010000002.1"/>
</dbReference>
<keyword evidence="5" id="KW-0418">Kinase</keyword>
<dbReference type="Pfam" id="PF00072">
    <property type="entry name" value="Response_reg"/>
    <property type="match status" value="1"/>
</dbReference>
<dbReference type="InterPro" id="IPR005467">
    <property type="entry name" value="His_kinase_dom"/>
</dbReference>
<sequence>MTERSSRLSDEEIKRLVMENARLNKTVQVLMERVERDMDQQRDSFSLFQTAINLEKTVELRTRELKILNARLREELDVREKVEDALRIAKQQAEDANLSKTKFLATASHDLRQPLNAARLFLETLEAETDDGNEETVQRISTSLDALDDLLSVLLNISQLDAGGIKPNFTHFRVQDLLDRIVPEYIKTGETRGLDVRMVPCSAVIYSDERLLETIIRNFLSNAVRYTKRGRILVGCRHSDDGIMICVHDTGIGIREDKLEAIFEEFTQVHEDRSIGTRGIGLGLSIVDRITRLLGLPVHVASVEGKGSRFAVTVHKGEPAEVATGQTSRPAVSTLPDLMGERVIVVTDNDPQVLEGMEALLRSWGCRTVAGASAEACLVNLISNDLEPAMIIADYHLDGGVNGLDAAAEIQAEFEALLPVLIITSDRDKELADRIAGKDIPLLYKPVKPARLSSLIHHSLSENLAGLQD</sequence>
<dbReference type="OrthoDB" id="9764438at2"/>
<dbReference type="InterPro" id="IPR001789">
    <property type="entry name" value="Sig_transdc_resp-reg_receiver"/>
</dbReference>
<proteinExistence type="predicted"/>
<evidence type="ECO:0000313" key="12">
    <source>
        <dbReference type="Proteomes" id="UP000319148"/>
    </source>
</evidence>
<dbReference type="NCBIfam" id="NF041832">
    <property type="entry name" value="near_NosP_CTERM"/>
    <property type="match status" value="1"/>
</dbReference>
<dbReference type="GO" id="GO:0000155">
    <property type="term" value="F:phosphorelay sensor kinase activity"/>
    <property type="evidence" value="ECO:0007669"/>
    <property type="project" value="InterPro"/>
</dbReference>